<dbReference type="PROSITE" id="PS51257">
    <property type="entry name" value="PROKAR_LIPOPROTEIN"/>
    <property type="match status" value="1"/>
</dbReference>
<dbReference type="Gene3D" id="2.60.40.1080">
    <property type="match status" value="1"/>
</dbReference>
<dbReference type="EMBL" id="FNUV01000003">
    <property type="protein sequence ID" value="SEF75152.1"/>
    <property type="molecule type" value="Genomic_DNA"/>
</dbReference>
<gene>
    <name evidence="1" type="ORF">SAMN05216354_1510</name>
</gene>
<evidence type="ECO:0000313" key="2">
    <source>
        <dbReference type="Proteomes" id="UP000236735"/>
    </source>
</evidence>
<accession>A0A1H5UJE0</accession>
<dbReference type="AlphaFoldDB" id="A0A1H5UJE0"/>
<organism evidence="1 2">
    <name type="scientific">Xylanibacter ruminicola</name>
    <name type="common">Prevotella ruminicola</name>
    <dbReference type="NCBI Taxonomy" id="839"/>
    <lineage>
        <taxon>Bacteria</taxon>
        <taxon>Pseudomonadati</taxon>
        <taxon>Bacteroidota</taxon>
        <taxon>Bacteroidia</taxon>
        <taxon>Bacteroidales</taxon>
        <taxon>Prevotellaceae</taxon>
        <taxon>Xylanibacter</taxon>
    </lineage>
</organism>
<dbReference type="RefSeq" id="WP_146063124.1">
    <property type="nucleotide sequence ID" value="NZ_FNUV01000003.1"/>
</dbReference>
<protein>
    <recommendedName>
        <fullName evidence="3">Lipoprotein</fullName>
    </recommendedName>
</protein>
<name>A0A1H5UJE0_XYLRU</name>
<proteinExistence type="predicted"/>
<evidence type="ECO:0008006" key="3">
    <source>
        <dbReference type="Google" id="ProtNLM"/>
    </source>
</evidence>
<evidence type="ECO:0000313" key="1">
    <source>
        <dbReference type="EMBL" id="SEF75152.1"/>
    </source>
</evidence>
<reference evidence="1 2" key="1">
    <citation type="submission" date="2016-10" db="EMBL/GenBank/DDBJ databases">
        <authorList>
            <person name="de Groot N.N."/>
        </authorList>
    </citation>
    <scope>NUCLEOTIDE SEQUENCE [LARGE SCALE GENOMIC DNA]</scope>
    <source>
        <strain evidence="1 2">AR32</strain>
    </source>
</reference>
<dbReference type="Proteomes" id="UP000236735">
    <property type="component" value="Unassembled WGS sequence"/>
</dbReference>
<sequence>MRKIWNLVGIMLVMMLVMLVSSCDDLFGEQDKPTPTEETTPQPPAQSISFAESEKWWGTKDGKFTLVVTNTGDGVVTYSSSDPSVASVDPTTGEVTPGDVAATDVVPVVITATVADSENATYPTKTAQYTLKVGKGYRYLIWDDTNKKLVYDIDDPASDNDFIDSSTGAAAKLASGGAVKFVKGHVTISGGVTIPQNLLLVLLDDAELEINGKLEAKSSANLSITAQSEGDNKGEFVVKNTGTAIICRKGMNIYGGKITAEVTMGINGGHGINVDNYPLNIYGGDVTAKAGNIMSSSSGYHGISGTSAKVLITGKAILTATGGNSSSGWAGCGIYADVTVSGEAKFTAIGGTGTPNGHGMSGTLTNESSAPVVFETSSDGATWDGSYTLSAGSSARIGSTAALQKRGVRKL</sequence>